<evidence type="ECO:0000256" key="1">
    <source>
        <dbReference type="SAM" id="MobiDB-lite"/>
    </source>
</evidence>
<sequence length="2222" mass="254748">MSVDLVFQSWYKGDDANKADIAQEAFKSVKKHFEQSNSLSSEEKALLGKKSSLQDVERAVSDAFAKYEAKSEASKTRKWLLRASESICHYGQVLDVFVQHHPEYVSLAWGLMKVMFISVVNHGETLKLLSKSLFEVAQRLPRIEHLSALYPTKNMKVAIESLYSCIMEFLLIAHSWCNESKFKHIYHSFTRPHELRYSDLLQRIGTCTGNINELATMGSQTELRVMHDTQSSKLNEIILSLQTSEKTRQAQIDGLNCAISRLEISSRGHDRKLDLIMQWLEASGLTINDLLTKIETFHSIQTSAQLDTNQKLSSLQLSQALSTFSQSLEDPKSLYKHHLFLRNRRASGRGATVTTNEFWLSPKLARWSSCPNSSLTIIRGSFTTRWAIQDFAIDIIQAVTMMNIPAIWVLGSANKTSPNAMLSPADLVRYLTYQALQIEGTVTTEKQMSLRHSQLEEAKTSQGWLALFRLIMQDLGGQIYIIIDLATVSSGPKGSGQANLISQLNEMLEDLSSKKPQKGSRTKIPLDPKALDAETECVPFEQRVRSLGAATRIKNSSCPLCRLFLSHLDPDFVAAPSNGEVRLVWSRGPSGHWAFASFKSRQDTWIGFSSYMETSGHPRPASGFFIEPWTDLVVDTSRILRWISSCEQLHGSKCAMPSNLLFAEAFPGLRVLRFIDIEAHCIVEMARLEKYVALSYVWGAVANFRLTKANRTALVMPGSLEEVFEMLPNTIKDAITLTRRLGCRYLWVDALCLLQNDTKDLELGVNVMDVIYERAWLTVVAACGHDANARLPGVQEGTRDGSYNTFEIVPGLEMGIVTGLDGLLKRSVYNSRAWTFQEEVLSRRVLYFIENKVFYRCRAAEHAEHFVDNLSQISVDSTSGSLLPSAVPMNYPASDFSTMLFYYTKRALTNQNDTSRAMAGIIRRIAGLMKCNFFQGLPTSTFDLFIAFYPFHTALHRRSKFPSYSWTGWRGSIDMDFITSDNNKANNWLRDRTWIVWYKRNPSGITSLVWDPDANPSFPLSDMEYVGYRHRRLFSDGRHVPRRLDTRRTMPTEKVSFSREVPSYPILQFWTLSLFYRICDIDVFRATGYLEDSNSKKCGFVCLDGFEETEFFESRSSFEIILLSATSKSRFLKSSGIQWQDQYPPVKPTDYMAHQKDKLPWEAFASVFELNHTNTCQHGACNLHVLAHPESKTKLGNFLDAFIRNATDDLTRQRKQYPQKYCVPGGDEVIISDEVAAKITPTVRRWHPEKHSPDKDENFETFHQPCMKGLCIHTNESDACGCALPFKERKMAAFQRDKIENDCWEFLKYNREAYLNLDIVKTLVLHGEMGAVLRSCAYEGSRLSDWWEEFQCECMPPVLGWNRICKYAIKMYIILNLLHFFPESWGKNGVPVDDYRNIKVYQLAIRSCTKTDSLGDVTMYPHRDFFGIKKDQFRWNPKPFDVPRWRHFMRLERDGFCFWFFDDDTADDGVGLKANDDSTKRSAQDPDDYYDYTLTFYPYGLISYEEFLNFEILVGHQINLSDVTHARWILCQKGLPVEISDCILEYSDYTPRGSLPLSGKPLHPRCKQELDRYLDYCWQLIVRCYMLGNELKDKMDIESLLRVEVKNSLAELFRFLFPFTGYNDKTEQITASSRFLAMEALPDEILYKIFAELEDQMPLDKWQLYGFRLDHRGPAALRNLCLVCRQFRRIAQPLLYRTIVIEGRNGAKNVSTLLLRTFVEDPQLAEQVRAVSLTDCIKLSEQVEILGIDATKALVRSAIEKLDIPPALKRMMMRNIADSGFAALILAYMPHVQVVDCTIGNKPSMLPWLLSASPYAGRPLGWLERLIRGDVSDDEYFVKEPKEYEFSDEEDFVIDYGKELSMDEYQQKGVSKGTFANYCFANLTDIRIRAVENPKSIEVPWTIEPLLLNSTLKILRTLGTAWHGDELTGFVWPEHKNYNLEYFDLMESYVDAEGLSTILTRCLKLKGISIRLPDEDRDLPVNYDQGFSEEEDCALKFDDFGDVLRKHGQNLEKFDLNTFFFESYRTFQRNRGPGEGIIGSLRELKSLRHLGVSKEALIGEFEPLSRLSEVLPESIETLHLYCGGIWKTQDWVESERELHNQDVYKLLLDDMPNLREIRIERCKTSFDSDNHYESYSDFDDAATAADEEEEDDDDVSCFSDKDPEGLHKPQFGPEEFMYSKEAEWPPELHVAGWAVDIVEEGLYKIRGRPACDFRVVTLTKKT</sequence>
<gene>
    <name evidence="5" type="ORF">FGLOB1_2965</name>
</gene>
<evidence type="ECO:0008006" key="7">
    <source>
        <dbReference type="Google" id="ProtNLM"/>
    </source>
</evidence>
<dbReference type="Gene3D" id="1.20.1280.50">
    <property type="match status" value="1"/>
</dbReference>
<evidence type="ECO:0000313" key="5">
    <source>
        <dbReference type="EMBL" id="KAF5715606.1"/>
    </source>
</evidence>
<reference evidence="5 6" key="1">
    <citation type="submission" date="2020-05" db="EMBL/GenBank/DDBJ databases">
        <title>Identification and distribution of gene clusters putatively required for synthesis of sphingolipid metabolism inhibitors in phylogenetically diverse species of the filamentous fungus Fusarium.</title>
        <authorList>
            <person name="Kim H.-S."/>
            <person name="Busman M."/>
            <person name="Brown D.W."/>
            <person name="Divon H."/>
            <person name="Uhlig S."/>
            <person name="Proctor R.H."/>
        </authorList>
    </citation>
    <scope>NUCLEOTIDE SEQUENCE [LARGE SCALE GENOMIC DNA]</scope>
    <source>
        <strain evidence="5 6">NRRL 26131</strain>
    </source>
</reference>
<evidence type="ECO:0000259" key="3">
    <source>
        <dbReference type="Pfam" id="PF12937"/>
    </source>
</evidence>
<dbReference type="Pfam" id="PF12937">
    <property type="entry name" value="F-box-like"/>
    <property type="match status" value="1"/>
</dbReference>
<dbReference type="Proteomes" id="UP000532311">
    <property type="component" value="Unassembled WGS sequence"/>
</dbReference>
<dbReference type="PANTHER" id="PTHR33112">
    <property type="entry name" value="DOMAIN PROTEIN, PUTATIVE-RELATED"/>
    <property type="match status" value="1"/>
</dbReference>
<feature type="domain" description="F-box" evidence="3">
    <location>
        <begin position="1639"/>
        <end position="1701"/>
    </location>
</feature>
<name>A0A8H5YQ18_9HYPO</name>
<dbReference type="Pfam" id="PF06985">
    <property type="entry name" value="HET"/>
    <property type="match status" value="1"/>
</dbReference>
<evidence type="ECO:0000313" key="6">
    <source>
        <dbReference type="Proteomes" id="UP000532311"/>
    </source>
</evidence>
<evidence type="ECO:0000259" key="2">
    <source>
        <dbReference type="Pfam" id="PF06985"/>
    </source>
</evidence>
<feature type="compositionally biased region" description="Acidic residues" evidence="1">
    <location>
        <begin position="2141"/>
        <end position="2155"/>
    </location>
</feature>
<dbReference type="CDD" id="cd09917">
    <property type="entry name" value="F-box_SF"/>
    <property type="match status" value="1"/>
</dbReference>
<organism evidence="5 6">
    <name type="scientific">Fusarium globosum</name>
    <dbReference type="NCBI Taxonomy" id="78864"/>
    <lineage>
        <taxon>Eukaryota</taxon>
        <taxon>Fungi</taxon>
        <taxon>Dikarya</taxon>
        <taxon>Ascomycota</taxon>
        <taxon>Pezizomycotina</taxon>
        <taxon>Sordariomycetes</taxon>
        <taxon>Hypocreomycetidae</taxon>
        <taxon>Hypocreales</taxon>
        <taxon>Nectriaceae</taxon>
        <taxon>Fusarium</taxon>
        <taxon>Fusarium fujikuroi species complex</taxon>
    </lineage>
</organism>
<dbReference type="PANTHER" id="PTHR33112:SF12">
    <property type="entry name" value="HETEROKARYON INCOMPATIBILITY DOMAIN-CONTAINING PROTEIN"/>
    <property type="match status" value="1"/>
</dbReference>
<dbReference type="InterPro" id="IPR010730">
    <property type="entry name" value="HET"/>
</dbReference>
<feature type="domain" description="Heterokaryon incompatibility" evidence="2">
    <location>
        <begin position="691"/>
        <end position="838"/>
    </location>
</feature>
<proteinExistence type="predicted"/>
<comment type="caution">
    <text evidence="5">The sequence shown here is derived from an EMBL/GenBank/DDBJ whole genome shotgun (WGS) entry which is preliminary data.</text>
</comment>
<dbReference type="Pfam" id="PF24809">
    <property type="entry name" value="DUF7708"/>
    <property type="match status" value="1"/>
</dbReference>
<protein>
    <recommendedName>
        <fullName evidence="7">F-box domain-containing protein</fullName>
    </recommendedName>
</protein>
<feature type="domain" description="DUF7708" evidence="4">
    <location>
        <begin position="78"/>
        <end position="223"/>
    </location>
</feature>
<accession>A0A8H5YQ18</accession>
<dbReference type="InterPro" id="IPR001810">
    <property type="entry name" value="F-box_dom"/>
</dbReference>
<keyword evidence="6" id="KW-1185">Reference proteome</keyword>
<evidence type="ECO:0000259" key="4">
    <source>
        <dbReference type="Pfam" id="PF24809"/>
    </source>
</evidence>
<dbReference type="EMBL" id="JAAQPF010000107">
    <property type="protein sequence ID" value="KAF5715606.1"/>
    <property type="molecule type" value="Genomic_DNA"/>
</dbReference>
<feature type="region of interest" description="Disordered" evidence="1">
    <location>
        <begin position="2141"/>
        <end position="2164"/>
    </location>
</feature>
<dbReference type="InterPro" id="IPR056125">
    <property type="entry name" value="DUF7708"/>
</dbReference>